<evidence type="ECO:0000313" key="1">
    <source>
        <dbReference type="EMBL" id="MFD1612747.1"/>
    </source>
</evidence>
<name>A0ABW4I5E8_9SPHN</name>
<sequence>MPEYNLSFVRNDDAVHDYHFEANNDDEAKAVVRDYLGCGEVLVWRVARVLERFEHAP</sequence>
<dbReference type="Proteomes" id="UP001597115">
    <property type="component" value="Unassembled WGS sequence"/>
</dbReference>
<dbReference type="RefSeq" id="WP_380889940.1">
    <property type="nucleotide sequence ID" value="NZ_JBHUDY010000001.1"/>
</dbReference>
<organism evidence="1 2">
    <name type="scientific">Sphingomonas tabacisoli</name>
    <dbReference type="NCBI Taxonomy" id="2249466"/>
    <lineage>
        <taxon>Bacteria</taxon>
        <taxon>Pseudomonadati</taxon>
        <taxon>Pseudomonadota</taxon>
        <taxon>Alphaproteobacteria</taxon>
        <taxon>Sphingomonadales</taxon>
        <taxon>Sphingomonadaceae</taxon>
        <taxon>Sphingomonas</taxon>
    </lineage>
</organism>
<comment type="caution">
    <text evidence="1">The sequence shown here is derived from an EMBL/GenBank/DDBJ whole genome shotgun (WGS) entry which is preliminary data.</text>
</comment>
<keyword evidence="2" id="KW-1185">Reference proteome</keyword>
<evidence type="ECO:0000313" key="2">
    <source>
        <dbReference type="Proteomes" id="UP001597115"/>
    </source>
</evidence>
<protein>
    <submittedName>
        <fullName evidence="1">Uncharacterized protein</fullName>
    </submittedName>
</protein>
<gene>
    <name evidence="1" type="ORF">ACFSCW_13145</name>
</gene>
<accession>A0ABW4I5E8</accession>
<reference evidence="2" key="1">
    <citation type="journal article" date="2019" name="Int. J. Syst. Evol. Microbiol.">
        <title>The Global Catalogue of Microorganisms (GCM) 10K type strain sequencing project: providing services to taxonomists for standard genome sequencing and annotation.</title>
        <authorList>
            <consortium name="The Broad Institute Genomics Platform"/>
            <consortium name="The Broad Institute Genome Sequencing Center for Infectious Disease"/>
            <person name="Wu L."/>
            <person name="Ma J."/>
        </authorList>
    </citation>
    <scope>NUCLEOTIDE SEQUENCE [LARGE SCALE GENOMIC DNA]</scope>
    <source>
        <strain evidence="2">CGMCC 1.16275</strain>
    </source>
</reference>
<proteinExistence type="predicted"/>
<dbReference type="EMBL" id="JBHUDY010000001">
    <property type="protein sequence ID" value="MFD1612747.1"/>
    <property type="molecule type" value="Genomic_DNA"/>
</dbReference>